<dbReference type="OrthoDB" id="10263272at2759"/>
<dbReference type="UniPathway" id="UPA00143"/>
<keyword evidence="7" id="KW-0131">Cell cycle</keyword>
<dbReference type="Gene3D" id="2.130.10.10">
    <property type="entry name" value="YVTN repeat-like/Quinoprotein amine dehydrogenase"/>
    <property type="match status" value="1"/>
</dbReference>
<dbReference type="SMART" id="SM00320">
    <property type="entry name" value="WD40"/>
    <property type="match status" value="6"/>
</dbReference>
<dbReference type="EMBL" id="LEKV01005118">
    <property type="protein sequence ID" value="KVH90045.1"/>
    <property type="molecule type" value="Genomic_DNA"/>
</dbReference>
<name>A0A103XFY3_CYNCS</name>
<proteinExistence type="inferred from homology"/>
<dbReference type="Proteomes" id="UP000243975">
    <property type="component" value="Unassembled WGS sequence"/>
</dbReference>
<evidence type="ECO:0000256" key="3">
    <source>
        <dbReference type="ARBA" id="ARBA00022574"/>
    </source>
</evidence>
<feature type="domain" description="CDC20/Fizzy WD40" evidence="10">
    <location>
        <begin position="156"/>
        <end position="445"/>
    </location>
</feature>
<feature type="region of interest" description="Disordered" evidence="9">
    <location>
        <begin position="49"/>
        <end position="70"/>
    </location>
</feature>
<comment type="pathway">
    <text evidence="1">Protein modification; protein ubiquitination.</text>
</comment>
<feature type="region of interest" description="Disordered" evidence="9">
    <location>
        <begin position="451"/>
        <end position="471"/>
    </location>
</feature>
<evidence type="ECO:0000256" key="4">
    <source>
        <dbReference type="ARBA" id="ARBA00022618"/>
    </source>
</evidence>
<feature type="repeat" description="WD" evidence="8">
    <location>
        <begin position="414"/>
        <end position="446"/>
    </location>
</feature>
<dbReference type="GO" id="GO:0010997">
    <property type="term" value="F:anaphase-promoting complex binding"/>
    <property type="evidence" value="ECO:0007669"/>
    <property type="project" value="InterPro"/>
</dbReference>
<dbReference type="GO" id="GO:1990757">
    <property type="term" value="F:ubiquitin ligase activator activity"/>
    <property type="evidence" value="ECO:0007669"/>
    <property type="project" value="TreeGrafter"/>
</dbReference>
<evidence type="ECO:0000256" key="6">
    <source>
        <dbReference type="ARBA" id="ARBA00022776"/>
    </source>
</evidence>
<keyword evidence="3 8" id="KW-0853">WD repeat</keyword>
<evidence type="ECO:0000256" key="8">
    <source>
        <dbReference type="PROSITE-ProRule" id="PRU00221"/>
    </source>
</evidence>
<dbReference type="GO" id="GO:0051301">
    <property type="term" value="P:cell division"/>
    <property type="evidence" value="ECO:0007669"/>
    <property type="project" value="UniProtKB-KW"/>
</dbReference>
<sequence length="471" mass="51641">MNNQSSSQNQNPTTPSSKISSLNYYHPSPSRTIYSDRFIPSRSASNFALFGISPPPTSDGGHGDDTSSSSSNYTALLRNALFGPDLGFVPPSTPDKKNFTIATTTPVSRNIFRFKSETRQSLHSLSPFGVDNQLPGVSHRPAKSPRIVPRSPYKVLDAPALQDDFYLNLVDWSSHNVLAVGLGNCVYLLNAFSSKVTQLCDLGVDDTVCSVGWAHQGTSLAVGTSNGKVQIWDVFHCKRVRTMEGHRSRVGALAWSSSMLSSGSRDKSVLQRDPRAQQDFVSKLNGHKSEVCGLKWSHDNRELASGGNDNRLFVWNQHSTQPVLKYCEHTAAVKAIAWSPHLYGLLASGGGTADRCIRFWNTSTNSHLNCVDTGSQVCNLVWSKNGNELVSTHGYSQNQVIVWRYPSMSKLATLTGHTYRVLYLAISPDGQTIVTGAGDETLRFWNAFPSPKSQNRESKIGASSFGRTHIR</sequence>
<dbReference type="FunFam" id="2.130.10.10:FF:000025">
    <property type="entry name" value="FIZZY-related 2 isoform 1"/>
    <property type="match status" value="1"/>
</dbReference>
<dbReference type="InterPro" id="IPR036322">
    <property type="entry name" value="WD40_repeat_dom_sf"/>
</dbReference>
<evidence type="ECO:0000256" key="5">
    <source>
        <dbReference type="ARBA" id="ARBA00022737"/>
    </source>
</evidence>
<keyword evidence="5" id="KW-0677">Repeat</keyword>
<evidence type="ECO:0000256" key="7">
    <source>
        <dbReference type="ARBA" id="ARBA00023306"/>
    </source>
</evidence>
<evidence type="ECO:0000256" key="2">
    <source>
        <dbReference type="ARBA" id="ARBA00006445"/>
    </source>
</evidence>
<comment type="similarity">
    <text evidence="2">Belongs to the WD repeat CDC20/Fizzy family.</text>
</comment>
<dbReference type="InterPro" id="IPR033010">
    <property type="entry name" value="Cdc20/Fizzy"/>
</dbReference>
<dbReference type="InterPro" id="IPR001680">
    <property type="entry name" value="WD40_rpt"/>
</dbReference>
<comment type="caution">
    <text evidence="11">The sequence shown here is derived from an EMBL/GenBank/DDBJ whole genome shotgun (WGS) entry which is preliminary data.</text>
</comment>
<evidence type="ECO:0000313" key="12">
    <source>
        <dbReference type="Proteomes" id="UP000243975"/>
    </source>
</evidence>
<dbReference type="OMA" id="GKHDNRV"/>
<evidence type="ECO:0000259" key="10">
    <source>
        <dbReference type="Pfam" id="PF24807"/>
    </source>
</evidence>
<dbReference type="GO" id="GO:1905786">
    <property type="term" value="P:positive regulation of anaphase-promoting complex-dependent catabolic process"/>
    <property type="evidence" value="ECO:0007669"/>
    <property type="project" value="TreeGrafter"/>
</dbReference>
<evidence type="ECO:0000256" key="9">
    <source>
        <dbReference type="SAM" id="MobiDB-lite"/>
    </source>
</evidence>
<feature type="repeat" description="WD" evidence="8">
    <location>
        <begin position="201"/>
        <end position="242"/>
    </location>
</feature>
<feature type="region of interest" description="Disordered" evidence="9">
    <location>
        <begin position="1"/>
        <end position="24"/>
    </location>
</feature>
<dbReference type="STRING" id="59895.A0A103XFY3"/>
<organism evidence="11 12">
    <name type="scientific">Cynara cardunculus var. scolymus</name>
    <name type="common">Globe artichoke</name>
    <name type="synonym">Cynara scolymus</name>
    <dbReference type="NCBI Taxonomy" id="59895"/>
    <lineage>
        <taxon>Eukaryota</taxon>
        <taxon>Viridiplantae</taxon>
        <taxon>Streptophyta</taxon>
        <taxon>Embryophyta</taxon>
        <taxon>Tracheophyta</taxon>
        <taxon>Spermatophyta</taxon>
        <taxon>Magnoliopsida</taxon>
        <taxon>eudicotyledons</taxon>
        <taxon>Gunneridae</taxon>
        <taxon>Pentapetalae</taxon>
        <taxon>asterids</taxon>
        <taxon>campanulids</taxon>
        <taxon>Asterales</taxon>
        <taxon>Asteraceae</taxon>
        <taxon>Carduoideae</taxon>
        <taxon>Cardueae</taxon>
        <taxon>Carduinae</taxon>
        <taxon>Cynara</taxon>
    </lineage>
</organism>
<accession>A0A103XFY3</accession>
<dbReference type="Gramene" id="KVH90045">
    <property type="protein sequence ID" value="KVH90045"/>
    <property type="gene ID" value="Ccrd_007954"/>
</dbReference>
<keyword evidence="6" id="KW-0498">Mitosis</keyword>
<dbReference type="PROSITE" id="PS50082">
    <property type="entry name" value="WD_REPEATS_2"/>
    <property type="match status" value="3"/>
</dbReference>
<dbReference type="InterPro" id="IPR056150">
    <property type="entry name" value="WD40_CDC20-Fz"/>
</dbReference>
<dbReference type="AlphaFoldDB" id="A0A103XFY3"/>
<evidence type="ECO:0000256" key="1">
    <source>
        <dbReference type="ARBA" id="ARBA00004906"/>
    </source>
</evidence>
<keyword evidence="12" id="KW-1185">Reference proteome</keyword>
<dbReference type="GO" id="GO:0031145">
    <property type="term" value="P:anaphase-promoting complex-dependent catabolic process"/>
    <property type="evidence" value="ECO:0007669"/>
    <property type="project" value="TreeGrafter"/>
</dbReference>
<dbReference type="PANTHER" id="PTHR19918:SF1">
    <property type="entry name" value="FIZZY-RELATED PROTEIN HOMOLOG"/>
    <property type="match status" value="1"/>
</dbReference>
<dbReference type="GO" id="GO:0005680">
    <property type="term" value="C:anaphase-promoting complex"/>
    <property type="evidence" value="ECO:0007669"/>
    <property type="project" value="TreeGrafter"/>
</dbReference>
<feature type="compositionally biased region" description="Low complexity" evidence="9">
    <location>
        <begin position="1"/>
        <end position="17"/>
    </location>
</feature>
<gene>
    <name evidence="11" type="ORF">Ccrd_007954</name>
</gene>
<feature type="repeat" description="WD" evidence="8">
    <location>
        <begin position="284"/>
        <end position="325"/>
    </location>
</feature>
<dbReference type="GO" id="GO:0016567">
    <property type="term" value="P:protein ubiquitination"/>
    <property type="evidence" value="ECO:0007669"/>
    <property type="project" value="UniProtKB-UniPathway"/>
</dbReference>
<dbReference type="SUPFAM" id="SSF50978">
    <property type="entry name" value="WD40 repeat-like"/>
    <property type="match status" value="1"/>
</dbReference>
<reference evidence="11 12" key="1">
    <citation type="journal article" date="2016" name="Sci. Rep.">
        <title>The genome sequence of the outbreeding globe artichoke constructed de novo incorporating a phase-aware low-pass sequencing strategy of F1 progeny.</title>
        <authorList>
            <person name="Scaglione D."/>
            <person name="Reyes-Chin-Wo S."/>
            <person name="Acquadro A."/>
            <person name="Froenicke L."/>
            <person name="Portis E."/>
            <person name="Beitel C."/>
            <person name="Tirone M."/>
            <person name="Mauro R."/>
            <person name="Lo Monaco A."/>
            <person name="Mauromicale G."/>
            <person name="Faccioli P."/>
            <person name="Cattivelli L."/>
            <person name="Rieseberg L."/>
            <person name="Michelmore R."/>
            <person name="Lanteri S."/>
        </authorList>
    </citation>
    <scope>NUCLEOTIDE SEQUENCE [LARGE SCALE GENOMIC DNA]</scope>
    <source>
        <strain evidence="11">2C</strain>
    </source>
</reference>
<keyword evidence="4" id="KW-0132">Cell division</keyword>
<dbReference type="PROSITE" id="PS50294">
    <property type="entry name" value="WD_REPEATS_REGION"/>
    <property type="match status" value="2"/>
</dbReference>
<dbReference type="PANTHER" id="PTHR19918">
    <property type="entry name" value="CELL DIVISION CYCLE 20 CDC20 FIZZY -RELATED"/>
    <property type="match status" value="1"/>
</dbReference>
<dbReference type="InterPro" id="IPR015943">
    <property type="entry name" value="WD40/YVTN_repeat-like_dom_sf"/>
</dbReference>
<evidence type="ECO:0000313" key="11">
    <source>
        <dbReference type="EMBL" id="KVH90045.1"/>
    </source>
</evidence>
<dbReference type="Pfam" id="PF24807">
    <property type="entry name" value="WD40_CDC20-Fz"/>
    <property type="match status" value="1"/>
</dbReference>
<protein>
    <submittedName>
        <fullName evidence="11">WD40 repeat-containing protein</fullName>
    </submittedName>
</protein>